<evidence type="ECO:0000256" key="7">
    <source>
        <dbReference type="ARBA" id="ARBA00023157"/>
    </source>
</evidence>
<comment type="similarity">
    <text evidence="2">Belongs to the fucolectin family.</text>
</comment>
<name>A0A836C645_9CHLO</name>
<evidence type="ECO:0000256" key="4">
    <source>
        <dbReference type="ARBA" id="ARBA00022723"/>
    </source>
</evidence>
<dbReference type="GO" id="GO:0001868">
    <property type="term" value="P:regulation of complement activation, lectin pathway"/>
    <property type="evidence" value="ECO:0007669"/>
    <property type="project" value="UniProtKB-ARBA"/>
</dbReference>
<dbReference type="SMART" id="SM00607">
    <property type="entry name" value="FTP"/>
    <property type="match status" value="1"/>
</dbReference>
<organism evidence="10 11">
    <name type="scientific">Edaphochlamys debaryana</name>
    <dbReference type="NCBI Taxonomy" id="47281"/>
    <lineage>
        <taxon>Eukaryota</taxon>
        <taxon>Viridiplantae</taxon>
        <taxon>Chlorophyta</taxon>
        <taxon>core chlorophytes</taxon>
        <taxon>Chlorophyceae</taxon>
        <taxon>CS clade</taxon>
        <taxon>Chlamydomonadales</taxon>
        <taxon>Chlamydomonadales incertae sedis</taxon>
        <taxon>Edaphochlamys</taxon>
    </lineage>
</organism>
<dbReference type="EMBL" id="JAEHOE010000001">
    <property type="protein sequence ID" value="KAG2501520.1"/>
    <property type="molecule type" value="Genomic_DNA"/>
</dbReference>
<sequence length="825" mass="84198">MGPNWARDRPAFASSVASEVAWCGAPACGPGLLVDGELGASHFHSEWDDLRPWVAIDLGVSIPVTRVVVHNRADSWGERLDRSELRIGGAPLDQPGADPAANPLVWRQASAARRAEVITVDLDPPVAGRWVSLQNLNPRPEPEGYYFLHVAEVQVYGTADLVPGRPLFSSSLAADPAWCNAPACATALVSDGDPATHFHSAEGDTAPWLSVDLGSAVLVTAVIIANRADGFGERLADAQLRLGASAAASAGGLAANPVVWRQAGPGRTGQAMRVDLGAGVAGRWLSLQNGAAGGALHIAELQVFGTQVVEAQDETGTAASTDPAQPAADAAAAQPSADATETTTTGDARIGALVTPVPTPAADSTAATTATATVPDPDAASTPAADPSNTPAACPPRDGYVTHTDLAWADAAGATPVGCVRLGGAVEAEAHCTSRPECWSWSSEGEVLAGPAAAGFKARPGVCTYVKEATLCPPKPGFAARADVWWRGDWYARYQSQSLGSDAEAEAACRRAAACTAFCAGPHAQAFVDSVPSDQDLSFEAGSCVYVKQGCARVPSWWCRFQGAVYSQADCDGDGLEDSACYDPLGDQRYVLLSGAGCEDTLAAEAPVQPSACPPAFVTPKACTRPYNWCAGAGLRYAEYDCDGDGLKDALCKDASKHTATILYSAAACKAEFAQLPATACPGLVCKDLPGFTAKPLQTWVPSNALGSADTTGAEATTGHVTSGRGGGGQLATAAQAAAHCARTPSCLAWDSAGRWASREGVLGLAADPGTACTFVKREGGGGAAGEGEDGVVVVAGRGPAALEALVPAFAGGAPYPAVEDVASE</sequence>
<evidence type="ECO:0000256" key="2">
    <source>
        <dbReference type="ARBA" id="ARBA00010147"/>
    </source>
</evidence>
<evidence type="ECO:0000256" key="8">
    <source>
        <dbReference type="SAM" id="MobiDB-lite"/>
    </source>
</evidence>
<proteinExistence type="inferred from homology"/>
<evidence type="ECO:0000256" key="5">
    <source>
        <dbReference type="ARBA" id="ARBA00022734"/>
    </source>
</evidence>
<dbReference type="SUPFAM" id="SSF49785">
    <property type="entry name" value="Galactose-binding domain-like"/>
    <property type="match status" value="2"/>
</dbReference>
<dbReference type="InterPro" id="IPR006585">
    <property type="entry name" value="FTP1"/>
</dbReference>
<evidence type="ECO:0000256" key="3">
    <source>
        <dbReference type="ARBA" id="ARBA00011233"/>
    </source>
</evidence>
<comment type="subunit">
    <text evidence="3">Homotrimer.</text>
</comment>
<dbReference type="PANTHER" id="PTHR45713">
    <property type="entry name" value="FTP DOMAIN-CONTAINING PROTEIN"/>
    <property type="match status" value="1"/>
</dbReference>
<dbReference type="Pfam" id="PF22633">
    <property type="entry name" value="F5_F8_type_C_2"/>
    <property type="match status" value="2"/>
</dbReference>
<reference evidence="10" key="1">
    <citation type="journal article" date="2020" name="bioRxiv">
        <title>Comparative genomics of Chlamydomonas.</title>
        <authorList>
            <person name="Craig R.J."/>
            <person name="Hasan A.R."/>
            <person name="Ness R.W."/>
            <person name="Keightley P.D."/>
        </authorList>
    </citation>
    <scope>NUCLEOTIDE SEQUENCE</scope>
    <source>
        <strain evidence="10">CCAP 11/70</strain>
    </source>
</reference>
<evidence type="ECO:0000259" key="9">
    <source>
        <dbReference type="PROSITE" id="PS50022"/>
    </source>
</evidence>
<dbReference type="InterPro" id="IPR051941">
    <property type="entry name" value="BG_Antigen-Binding_Lectin"/>
</dbReference>
<gene>
    <name evidence="10" type="ORF">HYH03_000027</name>
</gene>
<dbReference type="AlphaFoldDB" id="A0A836C645"/>
<dbReference type="GO" id="GO:0010185">
    <property type="term" value="P:regulation of cellular defense response"/>
    <property type="evidence" value="ECO:0007669"/>
    <property type="project" value="UniProtKB-ARBA"/>
</dbReference>
<evidence type="ECO:0000256" key="6">
    <source>
        <dbReference type="ARBA" id="ARBA00022837"/>
    </source>
</evidence>
<protein>
    <recommendedName>
        <fullName evidence="9">F5/8 type C domain-containing protein</fullName>
    </recommendedName>
</protein>
<keyword evidence="4" id="KW-0479">Metal-binding</keyword>
<keyword evidence="5" id="KW-0430">Lectin</keyword>
<comment type="function">
    <text evidence="1">Acts as a defensive agent. Recognizes blood group fucosylated oligosaccharides including A, B, H and Lewis B-type antigens. Does not recognize Lewis A antigen and has low affinity for monovalent haptens.</text>
</comment>
<evidence type="ECO:0000256" key="1">
    <source>
        <dbReference type="ARBA" id="ARBA00002219"/>
    </source>
</evidence>
<dbReference type="GO" id="GO:0042806">
    <property type="term" value="F:fucose binding"/>
    <property type="evidence" value="ECO:0007669"/>
    <property type="project" value="UniProtKB-ARBA"/>
</dbReference>
<comment type="caution">
    <text evidence="10">The sequence shown here is derived from an EMBL/GenBank/DDBJ whole genome shotgun (WGS) entry which is preliminary data.</text>
</comment>
<keyword evidence="11" id="KW-1185">Reference proteome</keyword>
<evidence type="ECO:0000313" key="11">
    <source>
        <dbReference type="Proteomes" id="UP000612055"/>
    </source>
</evidence>
<feature type="compositionally biased region" description="Low complexity" evidence="8">
    <location>
        <begin position="317"/>
        <end position="345"/>
    </location>
</feature>
<feature type="compositionally biased region" description="Low complexity" evidence="8">
    <location>
        <begin position="354"/>
        <end position="392"/>
    </location>
</feature>
<dbReference type="Gene3D" id="2.60.120.260">
    <property type="entry name" value="Galactose-binding domain-like"/>
    <property type="match status" value="2"/>
</dbReference>
<feature type="domain" description="F5/8 type C" evidence="9">
    <location>
        <begin position="150"/>
        <end position="306"/>
    </location>
</feature>
<dbReference type="OrthoDB" id="6102375at2759"/>
<dbReference type="InterPro" id="IPR000421">
    <property type="entry name" value="FA58C"/>
</dbReference>
<feature type="region of interest" description="Disordered" evidence="8">
    <location>
        <begin position="314"/>
        <end position="398"/>
    </location>
</feature>
<dbReference type="PANTHER" id="PTHR45713:SF6">
    <property type="entry name" value="F5_8 TYPE C DOMAIN-CONTAINING PROTEIN"/>
    <property type="match status" value="1"/>
</dbReference>
<dbReference type="GO" id="GO:0046872">
    <property type="term" value="F:metal ion binding"/>
    <property type="evidence" value="ECO:0007669"/>
    <property type="project" value="UniProtKB-KW"/>
</dbReference>
<dbReference type="Proteomes" id="UP000612055">
    <property type="component" value="Unassembled WGS sequence"/>
</dbReference>
<dbReference type="InterPro" id="IPR008979">
    <property type="entry name" value="Galactose-bd-like_sf"/>
</dbReference>
<accession>A0A836C645</accession>
<keyword evidence="6" id="KW-0106">Calcium</keyword>
<dbReference type="PROSITE" id="PS50022">
    <property type="entry name" value="FA58C_3"/>
    <property type="match status" value="1"/>
</dbReference>
<keyword evidence="7" id="KW-1015">Disulfide bond</keyword>
<evidence type="ECO:0000313" key="10">
    <source>
        <dbReference type="EMBL" id="KAG2501520.1"/>
    </source>
</evidence>